<dbReference type="PANTHER" id="PTHR24132:SF24">
    <property type="entry name" value="ANKYRIN REPEAT AND SOCS BOX PROTEIN 6"/>
    <property type="match status" value="1"/>
</dbReference>
<feature type="compositionally biased region" description="Polar residues" evidence="1">
    <location>
        <begin position="309"/>
        <end position="319"/>
    </location>
</feature>
<dbReference type="GeneID" id="105446011"/>
<name>A0A7M7NCB4_STRPU</name>
<organism evidence="2 3">
    <name type="scientific">Strongylocentrotus purpuratus</name>
    <name type="common">Purple sea urchin</name>
    <dbReference type="NCBI Taxonomy" id="7668"/>
    <lineage>
        <taxon>Eukaryota</taxon>
        <taxon>Metazoa</taxon>
        <taxon>Echinodermata</taxon>
        <taxon>Eleutherozoa</taxon>
        <taxon>Echinozoa</taxon>
        <taxon>Echinoidea</taxon>
        <taxon>Euechinoidea</taxon>
        <taxon>Echinacea</taxon>
        <taxon>Camarodonta</taxon>
        <taxon>Echinidea</taxon>
        <taxon>Strongylocentrotidae</taxon>
        <taxon>Strongylocentrotus</taxon>
    </lineage>
</organism>
<feature type="compositionally biased region" description="Basic and acidic residues" evidence="1">
    <location>
        <begin position="153"/>
        <end position="175"/>
    </location>
</feature>
<dbReference type="InParanoid" id="A0A7M7NCB4"/>
<evidence type="ECO:0000256" key="1">
    <source>
        <dbReference type="SAM" id="MobiDB-lite"/>
    </source>
</evidence>
<dbReference type="PANTHER" id="PTHR24132">
    <property type="entry name" value="ANKYRIN REPEAT AND SOCS BOX PROTEIN 6"/>
    <property type="match status" value="1"/>
</dbReference>
<reference evidence="2" key="2">
    <citation type="submission" date="2021-01" db="UniProtKB">
        <authorList>
            <consortium name="EnsemblMetazoa"/>
        </authorList>
    </citation>
    <scope>IDENTIFICATION</scope>
</reference>
<sequence>MDQGDTGGNSSDRERLQWLDLIRGCLQAGDRRLAINELMNVIKLARLEVERLQTEKEDERARAGKEKWSLAAEMTKKLESKQHHVDSLTELLEEKERNETTLRQQVEELKKEGEKERARGEQEKRSLAAEMTKEIESKQQRVDSLTEIVREKKRNESSLKQQVEDLKKEGEEDRAHHHSRIVYPEDWEAGSDTLLAGEEHPDDEFADILKQIAVELYDEDKIDSLGGQLGFLQGDIQRAHMTNMRFNRVTSDGTRHMLNQWRRGVSREDERVELRKALQAAKLVNLAEQFLREDTQIDAEYVNEDADDQQLSIRDGTSQEQDRTERHTDTKVLQGTTASSDHTPRDGHTGDMASKTQEGLKDGSRSQHPDKSLKRSTEKFDAPAVISEDVSSGEVNAGDDMTDVSSIQPAEPSSSHDVQVLPEDMSGIAPLVSSGEKPNEESTILDKSHVLGGILSDGEDLISQLVLIDTSPEKIFLLLLSGTHPYVSICEYPPPPPPPPPLDPPLPSLAL</sequence>
<dbReference type="KEGG" id="spu:105446011"/>
<feature type="compositionally biased region" description="Polar residues" evidence="1">
    <location>
        <begin position="403"/>
        <end position="417"/>
    </location>
</feature>
<reference evidence="3" key="1">
    <citation type="submission" date="2015-02" db="EMBL/GenBank/DDBJ databases">
        <title>Genome sequencing for Strongylocentrotus purpuratus.</title>
        <authorList>
            <person name="Murali S."/>
            <person name="Liu Y."/>
            <person name="Vee V."/>
            <person name="English A."/>
            <person name="Wang M."/>
            <person name="Skinner E."/>
            <person name="Han Y."/>
            <person name="Muzny D.M."/>
            <person name="Worley K.C."/>
            <person name="Gibbs R.A."/>
        </authorList>
    </citation>
    <scope>NUCLEOTIDE SEQUENCE</scope>
</reference>
<dbReference type="AlphaFoldDB" id="A0A7M7NCB4"/>
<evidence type="ECO:0000313" key="3">
    <source>
        <dbReference type="Proteomes" id="UP000007110"/>
    </source>
</evidence>
<protein>
    <recommendedName>
        <fullName evidence="4">Death domain-containing protein</fullName>
    </recommendedName>
</protein>
<evidence type="ECO:0000313" key="2">
    <source>
        <dbReference type="EnsemblMetazoa" id="XP_030834377"/>
    </source>
</evidence>
<feature type="compositionally biased region" description="Basic and acidic residues" evidence="1">
    <location>
        <begin position="358"/>
        <end position="381"/>
    </location>
</feature>
<dbReference type="Gene3D" id="1.10.533.10">
    <property type="entry name" value="Death Domain, Fas"/>
    <property type="match status" value="1"/>
</dbReference>
<feature type="region of interest" description="Disordered" evidence="1">
    <location>
        <begin position="107"/>
        <end position="127"/>
    </location>
</feature>
<dbReference type="EnsemblMetazoa" id="XM_030978517">
    <property type="protein sequence ID" value="XP_030834377"/>
    <property type="gene ID" value="LOC105446011"/>
</dbReference>
<dbReference type="FunFam" id="1.10.533.10:FF:000080">
    <property type="entry name" value="Uncharacterized protein"/>
    <property type="match status" value="1"/>
</dbReference>
<feature type="region of interest" description="Disordered" evidence="1">
    <location>
        <begin position="153"/>
        <end position="178"/>
    </location>
</feature>
<dbReference type="Proteomes" id="UP000007110">
    <property type="component" value="Unassembled WGS sequence"/>
</dbReference>
<evidence type="ECO:0008006" key="4">
    <source>
        <dbReference type="Google" id="ProtNLM"/>
    </source>
</evidence>
<feature type="compositionally biased region" description="Basic and acidic residues" evidence="1">
    <location>
        <begin position="320"/>
        <end position="330"/>
    </location>
</feature>
<feature type="region of interest" description="Disordered" evidence="1">
    <location>
        <begin position="301"/>
        <end position="420"/>
    </location>
</feature>
<proteinExistence type="predicted"/>
<dbReference type="InterPro" id="IPR011029">
    <property type="entry name" value="DEATH-like_dom_sf"/>
</dbReference>
<feature type="compositionally biased region" description="Polar residues" evidence="1">
    <location>
        <begin position="331"/>
        <end position="341"/>
    </location>
</feature>
<keyword evidence="3" id="KW-1185">Reference proteome</keyword>
<accession>A0A7M7NCB4</accession>
<dbReference type="RefSeq" id="XP_030834377.1">
    <property type="nucleotide sequence ID" value="XM_030978517.1"/>
</dbReference>